<evidence type="ECO:0000313" key="8">
    <source>
        <dbReference type="Proteomes" id="UP000287502"/>
    </source>
</evidence>
<dbReference type="RefSeq" id="WP_128465340.1">
    <property type="nucleotide sequence ID" value="NZ_CP035108.1"/>
</dbReference>
<evidence type="ECO:0000256" key="2">
    <source>
        <dbReference type="ARBA" id="ARBA00022516"/>
    </source>
</evidence>
<dbReference type="OrthoDB" id="9809618at2"/>
<proteinExistence type="predicted"/>
<evidence type="ECO:0000313" key="7">
    <source>
        <dbReference type="EMBL" id="QAR32053.1"/>
    </source>
</evidence>
<dbReference type="GO" id="GO:0003841">
    <property type="term" value="F:1-acylglycerol-3-phosphate O-acyltransferase activity"/>
    <property type="evidence" value="ECO:0007669"/>
    <property type="project" value="TreeGrafter"/>
</dbReference>
<dbReference type="Pfam" id="PF01553">
    <property type="entry name" value="Acyltransferase"/>
    <property type="match status" value="1"/>
</dbReference>
<dbReference type="CDD" id="cd07989">
    <property type="entry name" value="LPLAT_AGPAT-like"/>
    <property type="match status" value="1"/>
</dbReference>
<comment type="pathway">
    <text evidence="1">Lipid metabolism.</text>
</comment>
<evidence type="ECO:0000259" key="6">
    <source>
        <dbReference type="SMART" id="SM00563"/>
    </source>
</evidence>
<feature type="domain" description="Phospholipid/glycerol acyltransferase" evidence="6">
    <location>
        <begin position="67"/>
        <end position="179"/>
    </location>
</feature>
<dbReference type="EMBL" id="CP035108">
    <property type="protein sequence ID" value="QAR32053.1"/>
    <property type="molecule type" value="Genomic_DNA"/>
</dbReference>
<reference evidence="7 8" key="1">
    <citation type="submission" date="2019-01" db="EMBL/GenBank/DDBJ databases">
        <title>Geovibrio thiophilus DSM 11263, complete genome.</title>
        <authorList>
            <person name="Spring S."/>
            <person name="Bunk B."/>
            <person name="Sproer C."/>
        </authorList>
    </citation>
    <scope>NUCLEOTIDE SEQUENCE [LARGE SCALE GENOMIC DNA]</scope>
    <source>
        <strain evidence="7 8">DSM 11263</strain>
    </source>
</reference>
<sequence length="249" mass="27962">MRKYAVKFLIYLHIITGKLTCFFVRDELKKRKTLNANTSFFCRTGLKPLGLKPVFSGEEGLKKAGGCLVVCNHMSYLDIIIMASMRPFVFVSSVDMRETPFVGMMAELGGTYFVERRNASRLREEIKELAALMEAGFAVVLFPEGTSTDGSRVLPFRAPFIESARKAGVPVYPACLKYESVNGEPFGEKNRDLVCWYGDMAFEPHFESLFRMDSVTASVRIMDPADASHADRKELGDYLFSEVASAYYA</sequence>
<dbReference type="Proteomes" id="UP000287502">
    <property type="component" value="Chromosome"/>
</dbReference>
<keyword evidence="2" id="KW-0444">Lipid biosynthesis</keyword>
<evidence type="ECO:0000256" key="4">
    <source>
        <dbReference type="ARBA" id="ARBA00023098"/>
    </source>
</evidence>
<keyword evidence="8" id="KW-1185">Reference proteome</keyword>
<dbReference type="SMART" id="SM00563">
    <property type="entry name" value="PlsC"/>
    <property type="match status" value="1"/>
</dbReference>
<evidence type="ECO:0000256" key="5">
    <source>
        <dbReference type="ARBA" id="ARBA00023315"/>
    </source>
</evidence>
<dbReference type="AlphaFoldDB" id="A0A410JV54"/>
<dbReference type="GO" id="GO:0006654">
    <property type="term" value="P:phosphatidic acid biosynthetic process"/>
    <property type="evidence" value="ECO:0007669"/>
    <property type="project" value="TreeGrafter"/>
</dbReference>
<keyword evidence="5 7" id="KW-0012">Acyltransferase</keyword>
<organism evidence="7 8">
    <name type="scientific">Geovibrio thiophilus</name>
    <dbReference type="NCBI Taxonomy" id="139438"/>
    <lineage>
        <taxon>Bacteria</taxon>
        <taxon>Pseudomonadati</taxon>
        <taxon>Deferribacterota</taxon>
        <taxon>Deferribacteres</taxon>
        <taxon>Deferribacterales</taxon>
        <taxon>Geovibrionaceae</taxon>
        <taxon>Geovibrio</taxon>
    </lineage>
</organism>
<dbReference type="InterPro" id="IPR002123">
    <property type="entry name" value="Plipid/glycerol_acylTrfase"/>
</dbReference>
<accession>A0A410JV54</accession>
<gene>
    <name evidence="7" type="ORF">EP073_01135</name>
</gene>
<name>A0A410JV54_9BACT</name>
<evidence type="ECO:0000256" key="1">
    <source>
        <dbReference type="ARBA" id="ARBA00005189"/>
    </source>
</evidence>
<dbReference type="SUPFAM" id="SSF69593">
    <property type="entry name" value="Glycerol-3-phosphate (1)-acyltransferase"/>
    <property type="match status" value="1"/>
</dbReference>
<keyword evidence="3 7" id="KW-0808">Transferase</keyword>
<protein>
    <submittedName>
        <fullName evidence="7">1-acyl-sn-glycerol-3-phosphate acyltransferase</fullName>
    </submittedName>
</protein>
<evidence type="ECO:0000256" key="3">
    <source>
        <dbReference type="ARBA" id="ARBA00022679"/>
    </source>
</evidence>
<keyword evidence="4" id="KW-0443">Lipid metabolism</keyword>
<dbReference type="PANTHER" id="PTHR10434:SF64">
    <property type="entry name" value="1-ACYL-SN-GLYCEROL-3-PHOSPHATE ACYLTRANSFERASE-RELATED"/>
    <property type="match status" value="1"/>
</dbReference>
<dbReference type="KEGG" id="gtl:EP073_01135"/>
<dbReference type="PANTHER" id="PTHR10434">
    <property type="entry name" value="1-ACYL-SN-GLYCEROL-3-PHOSPHATE ACYLTRANSFERASE"/>
    <property type="match status" value="1"/>
</dbReference>